<sequence>MSVSRFKCSSLLFLSFLLWATRKIKQKEKCDATLPRKSEDVGGFTPPSEADAKLCAGMQQAFFVSSSTLFPSPSCISMRHLRHNCIAFSSSFIITRHGTIQSLNLIFVSQRKSCLMFRGFVHAK</sequence>
<feature type="signal peptide" evidence="1">
    <location>
        <begin position="1"/>
        <end position="26"/>
    </location>
</feature>
<name>A0A0S7ENA7_9TELE</name>
<protein>
    <submittedName>
        <fullName evidence="2">PPUP9133</fullName>
    </submittedName>
</protein>
<evidence type="ECO:0000313" key="2">
    <source>
        <dbReference type="EMBL" id="JAO05256.1"/>
    </source>
</evidence>
<dbReference type="EMBL" id="GBYX01476421">
    <property type="protein sequence ID" value="JAO05256.1"/>
    <property type="molecule type" value="Transcribed_RNA"/>
</dbReference>
<proteinExistence type="predicted"/>
<gene>
    <name evidence="2" type="primary">PPUP9133</name>
</gene>
<feature type="chain" id="PRO_5006634953" evidence="1">
    <location>
        <begin position="27"/>
        <end position="124"/>
    </location>
</feature>
<keyword evidence="1" id="KW-0732">Signal</keyword>
<accession>A0A0S7ENA7</accession>
<dbReference type="AlphaFoldDB" id="A0A0S7ENA7"/>
<reference evidence="2" key="1">
    <citation type="submission" date="2014-12" db="EMBL/GenBank/DDBJ databases">
        <title>Parallel Evolution in Life History Adaptation Evident in the Tissue-Specific Poeciliopsis prolifica transcriptome.</title>
        <authorList>
            <person name="Jue N.K."/>
            <person name="Foley R.J."/>
            <person name="Obergfell C."/>
            <person name="Reznick D.N."/>
            <person name="O'Neill R.J."/>
            <person name="O'Neill M.J."/>
        </authorList>
    </citation>
    <scope>NUCLEOTIDE SEQUENCE</scope>
</reference>
<organism evidence="2">
    <name type="scientific">Poeciliopsis prolifica</name>
    <name type="common">blackstripe livebearer</name>
    <dbReference type="NCBI Taxonomy" id="188132"/>
    <lineage>
        <taxon>Eukaryota</taxon>
        <taxon>Metazoa</taxon>
        <taxon>Chordata</taxon>
        <taxon>Craniata</taxon>
        <taxon>Vertebrata</taxon>
        <taxon>Euteleostomi</taxon>
        <taxon>Actinopterygii</taxon>
        <taxon>Neopterygii</taxon>
        <taxon>Teleostei</taxon>
        <taxon>Neoteleostei</taxon>
        <taxon>Acanthomorphata</taxon>
        <taxon>Ovalentaria</taxon>
        <taxon>Atherinomorphae</taxon>
        <taxon>Cyprinodontiformes</taxon>
        <taxon>Poeciliidae</taxon>
        <taxon>Poeciliinae</taxon>
        <taxon>Poeciliopsis</taxon>
    </lineage>
</organism>
<evidence type="ECO:0000256" key="1">
    <source>
        <dbReference type="SAM" id="SignalP"/>
    </source>
</evidence>
<feature type="non-terminal residue" evidence="2">
    <location>
        <position position="124"/>
    </location>
</feature>